<keyword evidence="4" id="KW-1185">Reference proteome</keyword>
<dbReference type="EMBL" id="JARAKH010000039">
    <property type="protein sequence ID" value="KAK8382158.1"/>
    <property type="molecule type" value="Genomic_DNA"/>
</dbReference>
<feature type="signal peptide" evidence="2">
    <location>
        <begin position="1"/>
        <end position="15"/>
    </location>
</feature>
<accession>A0AAW0T4J8</accession>
<sequence>MLVVLFLWRLAGVEAKRQTPPDHDQADTGPRRLVTPALCRGVRQRVWPGPQTKSNRSNRSPSHLAPGLVQFPRPSTHEPLHHAPQRLKADGATANTTPSPAGGSWVGGREGTVSLKFTARLDGLAPSVLLPCRRHAARMAKDTPYTHPRLRLGLKDNIPNYQLHALSSPGSPRLPRQSARGRKTKGCRTLPPPPPPPRTNKTHLLRHVKEEHLDFPRITLHELL</sequence>
<evidence type="ECO:0000256" key="2">
    <source>
        <dbReference type="SAM" id="SignalP"/>
    </source>
</evidence>
<dbReference type="AlphaFoldDB" id="A0AAW0T4J8"/>
<evidence type="ECO:0000313" key="4">
    <source>
        <dbReference type="Proteomes" id="UP001487740"/>
    </source>
</evidence>
<comment type="caution">
    <text evidence="3">The sequence shown here is derived from an EMBL/GenBank/DDBJ whole genome shotgun (WGS) entry which is preliminary data.</text>
</comment>
<evidence type="ECO:0000313" key="3">
    <source>
        <dbReference type="EMBL" id="KAK8382158.1"/>
    </source>
</evidence>
<name>A0AAW0T4J8_SCYPA</name>
<gene>
    <name evidence="3" type="ORF">O3P69_015250</name>
</gene>
<feature type="region of interest" description="Disordered" evidence="1">
    <location>
        <begin position="162"/>
        <end position="201"/>
    </location>
</feature>
<reference evidence="3 4" key="1">
    <citation type="submission" date="2023-03" db="EMBL/GenBank/DDBJ databases">
        <title>High-quality genome of Scylla paramamosain provides insights in environmental adaptation.</title>
        <authorList>
            <person name="Zhang L."/>
        </authorList>
    </citation>
    <scope>NUCLEOTIDE SEQUENCE [LARGE SCALE GENOMIC DNA]</scope>
    <source>
        <strain evidence="3">LZ_2023a</strain>
        <tissue evidence="3">Muscle</tissue>
    </source>
</reference>
<feature type="compositionally biased region" description="Polar residues" evidence="1">
    <location>
        <begin position="51"/>
        <end position="61"/>
    </location>
</feature>
<evidence type="ECO:0000256" key="1">
    <source>
        <dbReference type="SAM" id="MobiDB-lite"/>
    </source>
</evidence>
<protein>
    <submittedName>
        <fullName evidence="3">Uncharacterized protein</fullName>
    </submittedName>
</protein>
<feature type="chain" id="PRO_5043765953" evidence="2">
    <location>
        <begin position="16"/>
        <end position="224"/>
    </location>
</feature>
<keyword evidence="2" id="KW-0732">Signal</keyword>
<dbReference type="Proteomes" id="UP001487740">
    <property type="component" value="Unassembled WGS sequence"/>
</dbReference>
<proteinExistence type="predicted"/>
<feature type="region of interest" description="Disordered" evidence="1">
    <location>
        <begin position="43"/>
        <end position="81"/>
    </location>
</feature>
<feature type="compositionally biased region" description="Basic and acidic residues" evidence="1">
    <location>
        <begin position="16"/>
        <end position="30"/>
    </location>
</feature>
<organism evidence="3 4">
    <name type="scientific">Scylla paramamosain</name>
    <name type="common">Mud crab</name>
    <dbReference type="NCBI Taxonomy" id="85552"/>
    <lineage>
        <taxon>Eukaryota</taxon>
        <taxon>Metazoa</taxon>
        <taxon>Ecdysozoa</taxon>
        <taxon>Arthropoda</taxon>
        <taxon>Crustacea</taxon>
        <taxon>Multicrustacea</taxon>
        <taxon>Malacostraca</taxon>
        <taxon>Eumalacostraca</taxon>
        <taxon>Eucarida</taxon>
        <taxon>Decapoda</taxon>
        <taxon>Pleocyemata</taxon>
        <taxon>Brachyura</taxon>
        <taxon>Eubrachyura</taxon>
        <taxon>Portunoidea</taxon>
        <taxon>Portunidae</taxon>
        <taxon>Portuninae</taxon>
        <taxon>Scylla</taxon>
    </lineage>
</organism>
<feature type="region of interest" description="Disordered" evidence="1">
    <location>
        <begin position="16"/>
        <end position="35"/>
    </location>
</feature>